<feature type="compositionally biased region" description="Basic and acidic residues" evidence="1">
    <location>
        <begin position="177"/>
        <end position="197"/>
    </location>
</feature>
<dbReference type="InterPro" id="IPR036871">
    <property type="entry name" value="PX_dom_sf"/>
</dbReference>
<protein>
    <recommendedName>
        <fullName evidence="2">PX domain-containing protein</fullName>
    </recommendedName>
</protein>
<keyword evidence="4" id="KW-1185">Reference proteome</keyword>
<dbReference type="EMBL" id="BRYB01001204">
    <property type="protein sequence ID" value="GMI20445.1"/>
    <property type="molecule type" value="Genomic_DNA"/>
</dbReference>
<feature type="domain" description="PX" evidence="2">
    <location>
        <begin position="1"/>
        <end position="99"/>
    </location>
</feature>
<evidence type="ECO:0000259" key="2">
    <source>
        <dbReference type="PROSITE" id="PS50195"/>
    </source>
</evidence>
<feature type="region of interest" description="Disordered" evidence="1">
    <location>
        <begin position="164"/>
        <end position="215"/>
    </location>
</feature>
<comment type="caution">
    <text evidence="3">The sequence shown here is derived from an EMBL/GenBank/DDBJ whole genome shotgun (WGS) entry which is preliminary data.</text>
</comment>
<evidence type="ECO:0000256" key="1">
    <source>
        <dbReference type="SAM" id="MobiDB-lite"/>
    </source>
</evidence>
<dbReference type="Proteomes" id="UP001165060">
    <property type="component" value="Unassembled WGS sequence"/>
</dbReference>
<accession>A0ABQ6M6C5</accession>
<dbReference type="Pfam" id="PF00787">
    <property type="entry name" value="PX"/>
    <property type="match status" value="1"/>
</dbReference>
<sequence>MYVIDTTSSRGTPGEEAHVFTAKHRFKEFLSLHDDVGGLLGLGSFPSKRGQSSTDPVVMAARKLALEEYLNRALKASGRLQIEPPSALLNFLNVGNMKARREGLGREKGGEEGGRTNVEGGVPVSVMWKVPMALLLIVLNALRSLLSLADGVLLGVSQPLQATIEQGKEAPTPAKPPRPDAKPPRPDAKPPRPDAKPKAKKMPAPPLAAPAAAPAQATPASEELYAFMSPIVSAAGKMPLHVLPPQAVQSWRVAAGGAEPRVEIRLGGRYRRVVEDRIGRFEVTYDAAVTGKLTKEGLADIRGVAARKVGMSISANVTKMKLPAPGEPTVAFTAKPITRFPLPSVTLALQLGAFETAERWLDGGTERVE</sequence>
<dbReference type="PROSITE" id="PS50195">
    <property type="entry name" value="PX"/>
    <property type="match status" value="1"/>
</dbReference>
<dbReference type="SUPFAM" id="SSF64268">
    <property type="entry name" value="PX domain"/>
    <property type="match status" value="1"/>
</dbReference>
<name>A0ABQ6M6C5_9STRA</name>
<dbReference type="InterPro" id="IPR001683">
    <property type="entry name" value="PX_dom"/>
</dbReference>
<reference evidence="3 4" key="1">
    <citation type="journal article" date="2023" name="Commun. Biol.">
        <title>Genome analysis of Parmales, the sister group of diatoms, reveals the evolutionary specialization of diatoms from phago-mixotrophs to photoautotrophs.</title>
        <authorList>
            <person name="Ban H."/>
            <person name="Sato S."/>
            <person name="Yoshikawa S."/>
            <person name="Yamada K."/>
            <person name="Nakamura Y."/>
            <person name="Ichinomiya M."/>
            <person name="Sato N."/>
            <person name="Blanc-Mathieu R."/>
            <person name="Endo H."/>
            <person name="Kuwata A."/>
            <person name="Ogata H."/>
        </authorList>
    </citation>
    <scope>NUCLEOTIDE SEQUENCE [LARGE SCALE GENOMIC DNA]</scope>
</reference>
<evidence type="ECO:0000313" key="4">
    <source>
        <dbReference type="Proteomes" id="UP001165060"/>
    </source>
</evidence>
<gene>
    <name evidence="3" type="ORF">TeGR_g4941</name>
</gene>
<organism evidence="3 4">
    <name type="scientific">Tetraparma gracilis</name>
    <dbReference type="NCBI Taxonomy" id="2962635"/>
    <lineage>
        <taxon>Eukaryota</taxon>
        <taxon>Sar</taxon>
        <taxon>Stramenopiles</taxon>
        <taxon>Ochrophyta</taxon>
        <taxon>Bolidophyceae</taxon>
        <taxon>Parmales</taxon>
        <taxon>Triparmaceae</taxon>
        <taxon>Tetraparma</taxon>
    </lineage>
</organism>
<dbReference type="Gene3D" id="3.30.1520.10">
    <property type="entry name" value="Phox-like domain"/>
    <property type="match status" value="1"/>
</dbReference>
<proteinExistence type="predicted"/>
<evidence type="ECO:0000313" key="3">
    <source>
        <dbReference type="EMBL" id="GMI20445.1"/>
    </source>
</evidence>